<organism evidence="1 2">
    <name type="scientific">Desulfatitalea alkaliphila</name>
    <dbReference type="NCBI Taxonomy" id="2929485"/>
    <lineage>
        <taxon>Bacteria</taxon>
        <taxon>Pseudomonadati</taxon>
        <taxon>Thermodesulfobacteriota</taxon>
        <taxon>Desulfobacteria</taxon>
        <taxon>Desulfobacterales</taxon>
        <taxon>Desulfosarcinaceae</taxon>
        <taxon>Desulfatitalea</taxon>
    </lineage>
</organism>
<sequence>MALFPQFMDGHPRQGVIIQRRELFLVLENPAVVPLPAGSLISFFIAEHYMSKKEEDQW</sequence>
<evidence type="ECO:0000313" key="2">
    <source>
        <dbReference type="Proteomes" id="UP001165427"/>
    </source>
</evidence>
<protein>
    <submittedName>
        <fullName evidence="1">Uncharacterized protein</fullName>
    </submittedName>
</protein>
<accession>A0AA41QZB6</accession>
<dbReference type="Proteomes" id="UP001165427">
    <property type="component" value="Unassembled WGS sequence"/>
</dbReference>
<gene>
    <name evidence="1" type="ORF">MRX98_01360</name>
</gene>
<comment type="caution">
    <text evidence="1">The sequence shown here is derived from an EMBL/GenBank/DDBJ whole genome shotgun (WGS) entry which is preliminary data.</text>
</comment>
<reference evidence="1" key="1">
    <citation type="submission" date="2022-04" db="EMBL/GenBank/DDBJ databases">
        <title>Desulfatitalea alkaliphila sp. nov., a novel anaerobic sulfate-reducing bacterium isolated from terrestrial mud volcano, Taman Peninsula, Russia.</title>
        <authorList>
            <person name="Khomyakova M.A."/>
            <person name="Merkel A.Y."/>
            <person name="Slobodkin A.I."/>
        </authorList>
    </citation>
    <scope>NUCLEOTIDE SEQUENCE</scope>
    <source>
        <strain evidence="1">M08but</strain>
    </source>
</reference>
<proteinExistence type="predicted"/>
<dbReference type="AlphaFoldDB" id="A0AA41QZB6"/>
<keyword evidence="2" id="KW-1185">Reference proteome</keyword>
<dbReference type="RefSeq" id="WP_246902352.1">
    <property type="nucleotide sequence ID" value="NZ_JALJRB010000001.1"/>
</dbReference>
<name>A0AA41QZB6_9BACT</name>
<evidence type="ECO:0000313" key="1">
    <source>
        <dbReference type="EMBL" id="MCJ8499207.1"/>
    </source>
</evidence>
<dbReference type="EMBL" id="JALJRB010000001">
    <property type="protein sequence ID" value="MCJ8499207.1"/>
    <property type="molecule type" value="Genomic_DNA"/>
</dbReference>